<keyword evidence="2" id="KW-1185">Reference proteome</keyword>
<dbReference type="OrthoDB" id="10532365at2759"/>
<comment type="caution">
    <text evidence="1">The sequence shown here is derived from an EMBL/GenBank/DDBJ whole genome shotgun (WGS) entry which is preliminary data.</text>
</comment>
<proteinExistence type="predicted"/>
<sequence length="42" mass="4875">LGECFEYIVVKNNSSQRIGDKMEYPEVVRQLVLKKFKDGNKA</sequence>
<protein>
    <submittedName>
        <fullName evidence="1">3670_t:CDS:1</fullName>
    </submittedName>
</protein>
<evidence type="ECO:0000313" key="1">
    <source>
        <dbReference type="EMBL" id="CAI2196010.1"/>
    </source>
</evidence>
<feature type="non-terminal residue" evidence="1">
    <location>
        <position position="1"/>
    </location>
</feature>
<feature type="non-terminal residue" evidence="1">
    <location>
        <position position="42"/>
    </location>
</feature>
<gene>
    <name evidence="1" type="ORF">FWILDA_LOCUS17363</name>
</gene>
<accession>A0A9W4T7E7</accession>
<reference evidence="1" key="1">
    <citation type="submission" date="2022-08" db="EMBL/GenBank/DDBJ databases">
        <authorList>
            <person name="Kallberg Y."/>
            <person name="Tangrot J."/>
            <person name="Rosling A."/>
        </authorList>
    </citation>
    <scope>NUCLEOTIDE SEQUENCE</scope>
    <source>
        <strain evidence="1">Wild A</strain>
    </source>
</reference>
<dbReference type="Proteomes" id="UP001153678">
    <property type="component" value="Unassembled WGS sequence"/>
</dbReference>
<dbReference type="AlphaFoldDB" id="A0A9W4T7E7"/>
<name>A0A9W4T7E7_9GLOM</name>
<organism evidence="1 2">
    <name type="scientific">Funneliformis geosporum</name>
    <dbReference type="NCBI Taxonomy" id="1117311"/>
    <lineage>
        <taxon>Eukaryota</taxon>
        <taxon>Fungi</taxon>
        <taxon>Fungi incertae sedis</taxon>
        <taxon>Mucoromycota</taxon>
        <taxon>Glomeromycotina</taxon>
        <taxon>Glomeromycetes</taxon>
        <taxon>Glomerales</taxon>
        <taxon>Glomeraceae</taxon>
        <taxon>Funneliformis</taxon>
    </lineage>
</organism>
<dbReference type="EMBL" id="CAMKVN010013457">
    <property type="protein sequence ID" value="CAI2196010.1"/>
    <property type="molecule type" value="Genomic_DNA"/>
</dbReference>
<evidence type="ECO:0000313" key="2">
    <source>
        <dbReference type="Proteomes" id="UP001153678"/>
    </source>
</evidence>